<dbReference type="HOGENOM" id="CLU_3360743_0_0_1"/>
<name>F6HXG5_VITVI</name>
<keyword evidence="2" id="KW-1185">Reference proteome</keyword>
<dbReference type="AlphaFoldDB" id="F6HXG5"/>
<reference evidence="2" key="1">
    <citation type="journal article" date="2007" name="Nature">
        <title>The grapevine genome sequence suggests ancestral hexaploidization in major angiosperm phyla.</title>
        <authorList>
            <consortium name="The French-Italian Public Consortium for Grapevine Genome Characterization."/>
            <person name="Jaillon O."/>
            <person name="Aury J.-M."/>
            <person name="Noel B."/>
            <person name="Policriti A."/>
            <person name="Clepet C."/>
            <person name="Casagrande A."/>
            <person name="Choisne N."/>
            <person name="Aubourg S."/>
            <person name="Vitulo N."/>
            <person name="Jubin C."/>
            <person name="Vezzi A."/>
            <person name="Legeai F."/>
            <person name="Hugueney P."/>
            <person name="Dasilva C."/>
            <person name="Horner D."/>
            <person name="Mica E."/>
            <person name="Jublot D."/>
            <person name="Poulain J."/>
            <person name="Bruyere C."/>
            <person name="Billault A."/>
            <person name="Segurens B."/>
            <person name="Gouyvenoux M."/>
            <person name="Ugarte E."/>
            <person name="Cattonaro F."/>
            <person name="Anthouard V."/>
            <person name="Vico V."/>
            <person name="Del Fabbro C."/>
            <person name="Alaux M."/>
            <person name="Di Gaspero G."/>
            <person name="Dumas V."/>
            <person name="Felice N."/>
            <person name="Paillard S."/>
            <person name="Juman I."/>
            <person name="Moroldo M."/>
            <person name="Scalabrin S."/>
            <person name="Canaguier A."/>
            <person name="Le Clainche I."/>
            <person name="Malacrida G."/>
            <person name="Durand E."/>
            <person name="Pesole G."/>
            <person name="Laucou V."/>
            <person name="Chatelet P."/>
            <person name="Merdinoglu D."/>
            <person name="Delledonne M."/>
            <person name="Pezzotti M."/>
            <person name="Lecharny A."/>
            <person name="Scarpelli C."/>
            <person name="Artiguenave F."/>
            <person name="Pe M.E."/>
            <person name="Valle G."/>
            <person name="Morgante M."/>
            <person name="Caboche M."/>
            <person name="Adam-Blondon A.-F."/>
            <person name="Weissenbach J."/>
            <person name="Quetier F."/>
            <person name="Wincker P."/>
        </authorList>
    </citation>
    <scope>NUCLEOTIDE SEQUENCE [LARGE SCALE GENOMIC DNA]</scope>
    <source>
        <strain evidence="2">cv. Pinot noir / PN40024</strain>
    </source>
</reference>
<dbReference type="Proteomes" id="UP000009183">
    <property type="component" value="Chromosome 9"/>
</dbReference>
<gene>
    <name evidence="1" type="ordered locus">VIT_09s0002g07480</name>
</gene>
<dbReference type="PaxDb" id="29760-VIT_09s0002g07480.t01"/>
<sequence>MEITLDGMVWPKTKGLDVKKRAARGCIQPNNDGVVM</sequence>
<dbReference type="EMBL" id="FN596494">
    <property type="protein sequence ID" value="CCB59635.1"/>
    <property type="molecule type" value="Genomic_DNA"/>
</dbReference>
<dbReference type="InParanoid" id="F6HXG5"/>
<organism evidence="1 2">
    <name type="scientific">Vitis vinifera</name>
    <name type="common">Grape</name>
    <dbReference type="NCBI Taxonomy" id="29760"/>
    <lineage>
        <taxon>Eukaryota</taxon>
        <taxon>Viridiplantae</taxon>
        <taxon>Streptophyta</taxon>
        <taxon>Embryophyta</taxon>
        <taxon>Tracheophyta</taxon>
        <taxon>Spermatophyta</taxon>
        <taxon>Magnoliopsida</taxon>
        <taxon>eudicotyledons</taxon>
        <taxon>Gunneridae</taxon>
        <taxon>Pentapetalae</taxon>
        <taxon>rosids</taxon>
        <taxon>Vitales</taxon>
        <taxon>Vitaceae</taxon>
        <taxon>Viteae</taxon>
        <taxon>Vitis</taxon>
    </lineage>
</organism>
<evidence type="ECO:0000313" key="2">
    <source>
        <dbReference type="Proteomes" id="UP000009183"/>
    </source>
</evidence>
<evidence type="ECO:0000313" key="1">
    <source>
        <dbReference type="EMBL" id="CCB59635.1"/>
    </source>
</evidence>
<accession>F6HXG5</accession>
<protein>
    <submittedName>
        <fullName evidence="1">Uncharacterized protein</fullName>
    </submittedName>
</protein>
<proteinExistence type="predicted"/>